<feature type="domain" description="Domain of unknown function at the cortex 1" evidence="2">
    <location>
        <begin position="93"/>
        <end position="294"/>
    </location>
</feature>
<sequence>MFSTLISVWQPPYLRAANWMLQAALRGLWCDLHGAGGLCVVFLVSMLVFCMRQLLKSKGSPPKEVSVTQHEDEPTAPTGRAYVQLLDMLDGKFVKANNRCPKYVGTDIADVSYLLLHKDDSDGLAEGYFRGKKRLWELRVQITLKTSFPVSDIRLGVSPYQRQEFGRRQELLHRWLIGVVCTALDGLYNTPGDNPTGRASHDVELPQTSVPLCEVDQYIEHVAGQKPSLTDSNFSQLGRKKVSNPSAFRQNLSRRTFETGETHTFAVWGPSFALDLASWSFASLPMFSGRTFDLGNGPPPVLLALYRLKPAVDGEKRHLESRKQTFMRIAGWSSAYPPLPARMQEMLAVSGGKASLENRSLDDVALRPVRSGVTVASSLCCAKGLYRLVHF</sequence>
<keyword evidence="1" id="KW-1133">Transmembrane helix</keyword>
<reference evidence="3" key="1">
    <citation type="submission" date="2021-01" db="EMBL/GenBank/DDBJ databases">
        <authorList>
            <person name="Corre E."/>
            <person name="Pelletier E."/>
            <person name="Niang G."/>
            <person name="Scheremetjew M."/>
            <person name="Finn R."/>
            <person name="Kale V."/>
            <person name="Holt S."/>
            <person name="Cochrane G."/>
            <person name="Meng A."/>
            <person name="Brown T."/>
            <person name="Cohen L."/>
        </authorList>
    </citation>
    <scope>NUCLEOTIDE SEQUENCE</scope>
</reference>
<evidence type="ECO:0000256" key="1">
    <source>
        <dbReference type="SAM" id="Phobius"/>
    </source>
</evidence>
<name>A0A7S1A8W5_NOCSC</name>
<dbReference type="AlphaFoldDB" id="A0A7S1A8W5"/>
<gene>
    <name evidence="3" type="ORF">NSCI0253_LOCUS20267</name>
</gene>
<proteinExistence type="predicted"/>
<protein>
    <recommendedName>
        <fullName evidence="2">Domain of unknown function at the cortex 1 domain-containing protein</fullName>
    </recommendedName>
</protein>
<dbReference type="Pfam" id="PF08588">
    <property type="entry name" value="Duc1"/>
    <property type="match status" value="1"/>
</dbReference>
<evidence type="ECO:0000259" key="2">
    <source>
        <dbReference type="Pfam" id="PF08588"/>
    </source>
</evidence>
<dbReference type="EMBL" id="HBFQ01028820">
    <property type="protein sequence ID" value="CAD8845917.1"/>
    <property type="molecule type" value="Transcribed_RNA"/>
</dbReference>
<feature type="transmembrane region" description="Helical" evidence="1">
    <location>
        <begin position="32"/>
        <end position="51"/>
    </location>
</feature>
<keyword evidence="1" id="KW-0812">Transmembrane</keyword>
<evidence type="ECO:0000313" key="3">
    <source>
        <dbReference type="EMBL" id="CAD8845917.1"/>
    </source>
</evidence>
<organism evidence="3">
    <name type="scientific">Noctiluca scintillans</name>
    <name type="common">Sea sparkle</name>
    <name type="synonym">Red tide dinoflagellate</name>
    <dbReference type="NCBI Taxonomy" id="2966"/>
    <lineage>
        <taxon>Eukaryota</taxon>
        <taxon>Sar</taxon>
        <taxon>Alveolata</taxon>
        <taxon>Dinophyceae</taxon>
        <taxon>Noctilucales</taxon>
        <taxon>Noctilucaceae</taxon>
        <taxon>Noctiluca</taxon>
    </lineage>
</organism>
<keyword evidence="1" id="KW-0472">Membrane</keyword>
<dbReference type="InterPro" id="IPR013897">
    <property type="entry name" value="Duc1"/>
</dbReference>
<accession>A0A7S1A8W5</accession>